<reference evidence="4" key="1">
    <citation type="journal article" date="2010" name="Nat. Biotechnol.">
        <title>Draft genome sequence of the oilseed species Ricinus communis.</title>
        <authorList>
            <person name="Chan A.P."/>
            <person name="Crabtree J."/>
            <person name="Zhao Q."/>
            <person name="Lorenzi H."/>
            <person name="Orvis J."/>
            <person name="Puiu D."/>
            <person name="Melake-Berhan A."/>
            <person name="Jones K.M."/>
            <person name="Redman J."/>
            <person name="Chen G."/>
            <person name="Cahoon E.B."/>
            <person name="Gedil M."/>
            <person name="Stanke M."/>
            <person name="Haas B.J."/>
            <person name="Wortman J.R."/>
            <person name="Fraser-Liggett C.M."/>
            <person name="Ravel J."/>
            <person name="Rabinowicz P.D."/>
        </authorList>
    </citation>
    <scope>NUCLEOTIDE SEQUENCE [LARGE SCALE GENOMIC DNA]</scope>
    <source>
        <strain evidence="4">cv. Hale</strain>
    </source>
</reference>
<protein>
    <submittedName>
        <fullName evidence="3">Guanosine-3',5'-bis(Diphosphate) 3'-pyrophosphohydrolase, putative</fullName>
        <ecNumber evidence="3">2.7.6.5</ecNumber>
    </submittedName>
</protein>
<dbReference type="EMBL" id="EQ988382">
    <property type="protein sequence ID" value="EEF23037.1"/>
    <property type="molecule type" value="Genomic_DNA"/>
</dbReference>
<dbReference type="CDD" id="cd04876">
    <property type="entry name" value="ACT_RelA-SpoT"/>
    <property type="match status" value="1"/>
</dbReference>
<evidence type="ECO:0000313" key="3">
    <source>
        <dbReference type="EMBL" id="EEF23037.1"/>
    </source>
</evidence>
<dbReference type="InterPro" id="IPR045865">
    <property type="entry name" value="ACT-like_dom_sf"/>
</dbReference>
<dbReference type="InParanoid" id="B9TM77"/>
<dbReference type="PANTHER" id="PTHR21262:SF31">
    <property type="entry name" value="GTP PYROPHOSPHOKINASE"/>
    <property type="match status" value="1"/>
</dbReference>
<keyword evidence="3" id="KW-0808">Transferase</keyword>
<dbReference type="Pfam" id="PF13291">
    <property type="entry name" value="ACT_4"/>
    <property type="match status" value="1"/>
</dbReference>
<dbReference type="PANTHER" id="PTHR21262">
    <property type="entry name" value="GUANOSINE-3',5'-BIS DIPHOSPHATE 3'-PYROPHOSPHOHYDROLASE"/>
    <property type="match status" value="1"/>
</dbReference>
<dbReference type="PROSITE" id="PS51671">
    <property type="entry name" value="ACT"/>
    <property type="match status" value="1"/>
</dbReference>
<feature type="region of interest" description="Disordered" evidence="1">
    <location>
        <begin position="76"/>
        <end position="96"/>
    </location>
</feature>
<dbReference type="SUPFAM" id="SSF55021">
    <property type="entry name" value="ACT-like"/>
    <property type="match status" value="1"/>
</dbReference>
<dbReference type="EC" id="2.7.6.5" evidence="3"/>
<dbReference type="InterPro" id="IPR002912">
    <property type="entry name" value="ACT_dom"/>
</dbReference>
<feature type="domain" description="ACT" evidence="2">
    <location>
        <begin position="173"/>
        <end position="244"/>
    </location>
</feature>
<gene>
    <name evidence="3" type="ORF">RCOM_1833130</name>
</gene>
<dbReference type="STRING" id="3988.B9TM77"/>
<accession>B9TM77</accession>
<evidence type="ECO:0000259" key="2">
    <source>
        <dbReference type="PROSITE" id="PS51671"/>
    </source>
</evidence>
<dbReference type="AlphaFoldDB" id="B9TM77"/>
<evidence type="ECO:0000313" key="4">
    <source>
        <dbReference type="Proteomes" id="UP000008311"/>
    </source>
</evidence>
<name>B9TM77_RICCO</name>
<dbReference type="Pfam" id="PF19296">
    <property type="entry name" value="RelA_AH_RIS"/>
    <property type="match status" value="1"/>
</dbReference>
<feature type="non-terminal residue" evidence="3">
    <location>
        <position position="1"/>
    </location>
</feature>
<dbReference type="GO" id="GO:0008728">
    <property type="term" value="F:GTP diphosphokinase activity"/>
    <property type="evidence" value="ECO:0007669"/>
    <property type="project" value="UniProtKB-EC"/>
</dbReference>
<dbReference type="GO" id="GO:0016787">
    <property type="term" value="F:hydrolase activity"/>
    <property type="evidence" value="ECO:0007669"/>
    <property type="project" value="UniProtKB-KW"/>
</dbReference>
<keyword evidence="4" id="KW-1185">Reference proteome</keyword>
<dbReference type="eggNOG" id="ENOG502SN80">
    <property type="taxonomic scope" value="Eukaryota"/>
</dbReference>
<dbReference type="InterPro" id="IPR045600">
    <property type="entry name" value="RelA/SpoT_AH_RIS"/>
</dbReference>
<proteinExistence type="predicted"/>
<dbReference type="Gene3D" id="3.30.70.260">
    <property type="match status" value="1"/>
</dbReference>
<organism evidence="3 4">
    <name type="scientific">Ricinus communis</name>
    <name type="common">Castor bean</name>
    <dbReference type="NCBI Taxonomy" id="3988"/>
    <lineage>
        <taxon>Eukaryota</taxon>
        <taxon>Viridiplantae</taxon>
        <taxon>Streptophyta</taxon>
        <taxon>Embryophyta</taxon>
        <taxon>Tracheophyta</taxon>
        <taxon>Spermatophyta</taxon>
        <taxon>Magnoliopsida</taxon>
        <taxon>eudicotyledons</taxon>
        <taxon>Gunneridae</taxon>
        <taxon>Pentapetalae</taxon>
        <taxon>rosids</taxon>
        <taxon>fabids</taxon>
        <taxon>Malpighiales</taxon>
        <taxon>Euphorbiaceae</taxon>
        <taxon>Acalyphoideae</taxon>
        <taxon>Acalypheae</taxon>
        <taxon>Ricinus</taxon>
    </lineage>
</organism>
<sequence length="244" mass="27114">SARARAKVRHWFKYQNFEENVSQGRAKLDKELHRLGIGAINHEALAQKLHFNKLEEFLAAIGRGDVTPHQIAQAIQEDEAPKPAQPRPATRPAVQESASGILLEGVGNVLSNTAKCCKPVSPEPIVGYVTRDRGVTVHRQNCAFIARLPEDRRARLLAAQWGSAGAQQHTAVDIEVEAIDRQGLLRDITDLLAQEHVNVTRTNTQSKHHQARMRFSIEVSDLDQLSRVLALLGKVRSVTLARRC</sequence>
<dbReference type="Proteomes" id="UP000008311">
    <property type="component" value="Unassembled WGS sequence"/>
</dbReference>
<evidence type="ECO:0000256" key="1">
    <source>
        <dbReference type="SAM" id="MobiDB-lite"/>
    </source>
</evidence>